<dbReference type="InterPro" id="IPR013813">
    <property type="entry name" value="Endoribo_LPSP/chorism_mut-like"/>
</dbReference>
<dbReference type="Proteomes" id="UP000185924">
    <property type="component" value="Unassembled WGS sequence"/>
</dbReference>
<evidence type="ECO:0000259" key="1">
    <source>
        <dbReference type="Pfam" id="PF14588"/>
    </source>
</evidence>
<dbReference type="PANTHER" id="PTHR43760:SF1">
    <property type="entry name" value="ENDORIBONUCLEASE L-PSP_CHORISMATE MUTASE-LIKE DOMAIN-CONTAINING PROTEIN"/>
    <property type="match status" value="1"/>
</dbReference>
<protein>
    <submittedName>
        <fullName evidence="2">Enamine deaminase RidA, house cleaning of reactive enamine intermediates, YjgF/YER057c/UK114 family</fullName>
    </submittedName>
</protein>
<dbReference type="PANTHER" id="PTHR43760">
    <property type="entry name" value="ENDORIBONUCLEASE-RELATED"/>
    <property type="match status" value="1"/>
</dbReference>
<gene>
    <name evidence="2" type="ORF">SAMN05421545_2035</name>
</gene>
<name>A0A1N6XAM6_9BACT</name>
<dbReference type="InterPro" id="IPR035959">
    <property type="entry name" value="RutC-like_sf"/>
</dbReference>
<organism evidence="2 3">
    <name type="scientific">Pontibacter lucknowensis</name>
    <dbReference type="NCBI Taxonomy" id="1077936"/>
    <lineage>
        <taxon>Bacteria</taxon>
        <taxon>Pseudomonadati</taxon>
        <taxon>Bacteroidota</taxon>
        <taxon>Cytophagia</taxon>
        <taxon>Cytophagales</taxon>
        <taxon>Hymenobacteraceae</taxon>
        <taxon>Pontibacter</taxon>
    </lineage>
</organism>
<dbReference type="Gene3D" id="3.30.1330.40">
    <property type="entry name" value="RutC-like"/>
    <property type="match status" value="1"/>
</dbReference>
<dbReference type="Pfam" id="PF14588">
    <property type="entry name" value="YjgF_endoribonc"/>
    <property type="match status" value="1"/>
</dbReference>
<dbReference type="CDD" id="cd02199">
    <property type="entry name" value="YjgF_YER057c_UK114_like_1"/>
    <property type="match status" value="1"/>
</dbReference>
<dbReference type="SUPFAM" id="SSF55298">
    <property type="entry name" value="YjgF-like"/>
    <property type="match status" value="1"/>
</dbReference>
<keyword evidence="3" id="KW-1185">Reference proteome</keyword>
<feature type="domain" description="Endoribonuclease L-PSP/chorismate mutase-like" evidence="1">
    <location>
        <begin position="31"/>
        <end position="174"/>
    </location>
</feature>
<dbReference type="STRING" id="1077936.SAMN05421545_2035"/>
<proteinExistence type="predicted"/>
<dbReference type="EMBL" id="FTNM01000002">
    <property type="protein sequence ID" value="SIQ99405.1"/>
    <property type="molecule type" value="Genomic_DNA"/>
</dbReference>
<reference evidence="3" key="1">
    <citation type="submission" date="2017-01" db="EMBL/GenBank/DDBJ databases">
        <authorList>
            <person name="Varghese N."/>
            <person name="Submissions S."/>
        </authorList>
    </citation>
    <scope>NUCLEOTIDE SEQUENCE [LARGE SCALE GENOMIC DNA]</scope>
    <source>
        <strain evidence="3">DM9</strain>
    </source>
</reference>
<dbReference type="AlphaFoldDB" id="A0A1N6XAM6"/>
<evidence type="ECO:0000313" key="3">
    <source>
        <dbReference type="Proteomes" id="UP000185924"/>
    </source>
</evidence>
<sequence length="178" mass="19345">MITYPTGMKTLLLILLCFTTFVAFTQSPEEKLAQLNMPLPEVAAAGGSFVDAVKVGNLIYLSGKGPRNSKGEYIKGKLGQDLTVEQGYEAAKLVALQQLAVLKRELGDLKRVKRIVKVNGYVNSAATFYDQPKVINGFSDVMNAVFGDKGKHARTSVGTNALPFNMAVEVEMIVEVEE</sequence>
<accession>A0A1N6XAM6</accession>
<evidence type="ECO:0000313" key="2">
    <source>
        <dbReference type="EMBL" id="SIQ99405.1"/>
    </source>
</evidence>